<keyword evidence="1" id="KW-0813">Transport</keyword>
<evidence type="ECO:0000259" key="4">
    <source>
        <dbReference type="Pfam" id="PF19335"/>
    </source>
</evidence>
<keyword evidence="3" id="KW-0472">Membrane</keyword>
<feature type="domain" description="CusB-like beta-barrel" evidence="5">
    <location>
        <begin position="130"/>
        <end position="201"/>
    </location>
</feature>
<evidence type="ECO:0000259" key="5">
    <source>
        <dbReference type="Pfam" id="PF25954"/>
    </source>
</evidence>
<dbReference type="STRING" id="1817756.A2140_04130"/>
<gene>
    <name evidence="6" type="ORF">A2140_04130</name>
</gene>
<dbReference type="Pfam" id="PF19335">
    <property type="entry name" value="HMBD"/>
    <property type="match status" value="1"/>
</dbReference>
<evidence type="ECO:0000256" key="2">
    <source>
        <dbReference type="SAM" id="MobiDB-lite"/>
    </source>
</evidence>
<dbReference type="PANTHER" id="PTHR30097">
    <property type="entry name" value="CATION EFFLUX SYSTEM PROTEIN CUSB"/>
    <property type="match status" value="1"/>
</dbReference>
<organism evidence="6 7">
    <name type="scientific">Candidatus Muproteobacteria bacterium RBG_16_62_13</name>
    <dbReference type="NCBI Taxonomy" id="1817756"/>
    <lineage>
        <taxon>Bacteria</taxon>
        <taxon>Pseudomonadati</taxon>
        <taxon>Pseudomonadota</taxon>
        <taxon>Candidatus Muproteobacteria</taxon>
    </lineage>
</organism>
<protein>
    <submittedName>
        <fullName evidence="6">Uncharacterized protein</fullName>
    </submittedName>
</protein>
<sequence length="308" mass="33019">MKRQRTVLLLVVASAGAIAIAALGLWWWRASPPSTAVAPDCQKVLYWTDPMVPGYRSEKPGKSPFMDMQLVPVCEQTSAAPGSPVVTVRAEIIQRLGVRTHKISRGTPARRFVTTGYVFRDNHGAAVLVDLFGRETGIVRVGGTAEIRNAETPGRVYRGRVETIEADLDIGERALKARVRVPDADQALPANLLVEVAFAGTSPGGRGLYVPREALIRTGQRTALVLALGEGRFRPVEVEAGVETDDWIEIRRGVREGDVVVTSGQFLLDSESNVRAGLKRMEPAAEAPSPPAATTPVAPGAADPHAGH</sequence>
<keyword evidence="3" id="KW-1133">Transmembrane helix</keyword>
<dbReference type="Gene3D" id="2.40.420.20">
    <property type="match status" value="1"/>
</dbReference>
<feature type="transmembrane region" description="Helical" evidence="3">
    <location>
        <begin position="7"/>
        <end position="28"/>
    </location>
</feature>
<dbReference type="Pfam" id="PF25954">
    <property type="entry name" value="Beta-barrel_RND_2"/>
    <property type="match status" value="1"/>
</dbReference>
<feature type="domain" description="Heavy metal binding" evidence="4">
    <location>
        <begin position="46"/>
        <end position="73"/>
    </location>
</feature>
<dbReference type="InterPro" id="IPR045800">
    <property type="entry name" value="HMBD"/>
</dbReference>
<dbReference type="GO" id="GO:0015679">
    <property type="term" value="P:plasma membrane copper ion transport"/>
    <property type="evidence" value="ECO:0007669"/>
    <property type="project" value="TreeGrafter"/>
</dbReference>
<dbReference type="Proteomes" id="UP000178379">
    <property type="component" value="Unassembled WGS sequence"/>
</dbReference>
<proteinExistence type="predicted"/>
<dbReference type="InterPro" id="IPR051909">
    <property type="entry name" value="MFP_Cation_Efflux"/>
</dbReference>
<dbReference type="GO" id="GO:0030288">
    <property type="term" value="C:outer membrane-bounded periplasmic space"/>
    <property type="evidence" value="ECO:0007669"/>
    <property type="project" value="TreeGrafter"/>
</dbReference>
<dbReference type="GO" id="GO:0046914">
    <property type="term" value="F:transition metal ion binding"/>
    <property type="evidence" value="ECO:0007669"/>
    <property type="project" value="TreeGrafter"/>
</dbReference>
<comment type="caution">
    <text evidence="6">The sequence shown here is derived from an EMBL/GenBank/DDBJ whole genome shotgun (WGS) entry which is preliminary data.</text>
</comment>
<reference evidence="6 7" key="1">
    <citation type="journal article" date="2016" name="Nat. Commun.">
        <title>Thousands of microbial genomes shed light on interconnected biogeochemical processes in an aquifer system.</title>
        <authorList>
            <person name="Anantharaman K."/>
            <person name="Brown C.T."/>
            <person name="Hug L.A."/>
            <person name="Sharon I."/>
            <person name="Castelle C.J."/>
            <person name="Probst A.J."/>
            <person name="Thomas B.C."/>
            <person name="Singh A."/>
            <person name="Wilkins M.J."/>
            <person name="Karaoz U."/>
            <person name="Brodie E.L."/>
            <person name="Williams K.H."/>
            <person name="Hubbard S.S."/>
            <person name="Banfield J.F."/>
        </authorList>
    </citation>
    <scope>NUCLEOTIDE SEQUENCE [LARGE SCALE GENOMIC DNA]</scope>
</reference>
<feature type="region of interest" description="Disordered" evidence="2">
    <location>
        <begin position="281"/>
        <end position="308"/>
    </location>
</feature>
<evidence type="ECO:0000256" key="1">
    <source>
        <dbReference type="ARBA" id="ARBA00022448"/>
    </source>
</evidence>
<feature type="compositionally biased region" description="Low complexity" evidence="2">
    <location>
        <begin position="294"/>
        <end position="308"/>
    </location>
</feature>
<evidence type="ECO:0000313" key="7">
    <source>
        <dbReference type="Proteomes" id="UP000178379"/>
    </source>
</evidence>
<accession>A0A1F6T1F1</accession>
<evidence type="ECO:0000313" key="6">
    <source>
        <dbReference type="EMBL" id="OGI38846.1"/>
    </source>
</evidence>
<evidence type="ECO:0000256" key="3">
    <source>
        <dbReference type="SAM" id="Phobius"/>
    </source>
</evidence>
<name>A0A1F6T1F1_9PROT</name>
<keyword evidence="3" id="KW-0812">Transmembrane</keyword>
<dbReference type="InterPro" id="IPR058792">
    <property type="entry name" value="Beta-barrel_RND_2"/>
</dbReference>
<dbReference type="GO" id="GO:0060003">
    <property type="term" value="P:copper ion export"/>
    <property type="evidence" value="ECO:0007669"/>
    <property type="project" value="TreeGrafter"/>
</dbReference>
<dbReference type="Gene3D" id="2.40.30.170">
    <property type="match status" value="1"/>
</dbReference>
<dbReference type="PANTHER" id="PTHR30097:SF15">
    <property type="entry name" value="CATION EFFLUX SYSTEM PROTEIN CUSB"/>
    <property type="match status" value="1"/>
</dbReference>
<dbReference type="EMBL" id="MFSQ01000112">
    <property type="protein sequence ID" value="OGI38846.1"/>
    <property type="molecule type" value="Genomic_DNA"/>
</dbReference>
<dbReference type="AlphaFoldDB" id="A0A1F6T1F1"/>